<keyword evidence="5" id="KW-0234">DNA repair</keyword>
<dbReference type="OrthoDB" id="9801520at2"/>
<comment type="caution">
    <text evidence="8">The sequence shown here is derived from an EMBL/GenBank/DDBJ whole genome shotgun (WGS) entry which is preliminary data.</text>
</comment>
<feature type="region of interest" description="Disordered" evidence="7">
    <location>
        <begin position="136"/>
        <end position="164"/>
    </location>
</feature>
<dbReference type="Pfam" id="PF03852">
    <property type="entry name" value="Vsr"/>
    <property type="match status" value="1"/>
</dbReference>
<comment type="similarity">
    <text evidence="6">Belongs to the Vsr family.</text>
</comment>
<dbReference type="RefSeq" id="WP_130393047.1">
    <property type="nucleotide sequence ID" value="NZ_SGXM01000007.1"/>
</dbReference>
<evidence type="ECO:0000256" key="1">
    <source>
        <dbReference type="ARBA" id="ARBA00022722"/>
    </source>
</evidence>
<evidence type="ECO:0000256" key="6">
    <source>
        <dbReference type="ARBA" id="ARBA00029466"/>
    </source>
</evidence>
<dbReference type="CDD" id="cd00221">
    <property type="entry name" value="Vsr"/>
    <property type="match status" value="1"/>
</dbReference>
<dbReference type="InterPro" id="IPR004603">
    <property type="entry name" value="DNA_mismatch_endonuc_vsr"/>
</dbReference>
<dbReference type="AlphaFoldDB" id="A0A4Q7RI69"/>
<evidence type="ECO:0000256" key="5">
    <source>
        <dbReference type="ARBA" id="ARBA00023204"/>
    </source>
</evidence>
<dbReference type="GO" id="GO:0016787">
    <property type="term" value="F:hydrolase activity"/>
    <property type="evidence" value="ECO:0007669"/>
    <property type="project" value="UniProtKB-KW"/>
</dbReference>
<dbReference type="Gene3D" id="3.40.960.10">
    <property type="entry name" value="VSR Endonuclease"/>
    <property type="match status" value="1"/>
</dbReference>
<keyword evidence="3" id="KW-0227">DNA damage</keyword>
<dbReference type="GO" id="GO:0004519">
    <property type="term" value="F:endonuclease activity"/>
    <property type="evidence" value="ECO:0007669"/>
    <property type="project" value="UniProtKB-KW"/>
</dbReference>
<sequence length="164" mass="18565">MTRIPPSSADASRRMARVRQKDTDAEIALRRELFRLGLRYRVDYVVLSKPRRVADIAFPGLKIAVFVDGCFWHGCPIHATWPKRNAELWKQKIEANRARDADTNERLREAGWTVLRIWRHESAVEAAATVAQEVTNAKHKKAARSSRGAAHTEQGADQSHGSIE</sequence>
<protein>
    <submittedName>
        <fullName evidence="8">T/G mismatch-specific endonuclease</fullName>
    </submittedName>
</protein>
<feature type="compositionally biased region" description="Polar residues" evidence="7">
    <location>
        <begin position="155"/>
        <end position="164"/>
    </location>
</feature>
<organism evidence="8 9">
    <name type="scientific">Cupriavidus agavae</name>
    <dbReference type="NCBI Taxonomy" id="1001822"/>
    <lineage>
        <taxon>Bacteria</taxon>
        <taxon>Pseudomonadati</taxon>
        <taxon>Pseudomonadota</taxon>
        <taxon>Betaproteobacteria</taxon>
        <taxon>Burkholderiales</taxon>
        <taxon>Burkholderiaceae</taxon>
        <taxon>Cupriavidus</taxon>
    </lineage>
</organism>
<evidence type="ECO:0000256" key="3">
    <source>
        <dbReference type="ARBA" id="ARBA00022763"/>
    </source>
</evidence>
<evidence type="ECO:0000313" key="8">
    <source>
        <dbReference type="EMBL" id="RZT32367.1"/>
    </source>
</evidence>
<proteinExistence type="inferred from homology"/>
<name>A0A4Q7RI69_9BURK</name>
<dbReference type="SUPFAM" id="SSF52980">
    <property type="entry name" value="Restriction endonuclease-like"/>
    <property type="match status" value="1"/>
</dbReference>
<gene>
    <name evidence="8" type="ORF">EV147_4112</name>
</gene>
<keyword evidence="9" id="KW-1185">Reference proteome</keyword>
<evidence type="ECO:0000256" key="7">
    <source>
        <dbReference type="SAM" id="MobiDB-lite"/>
    </source>
</evidence>
<dbReference type="InterPro" id="IPR011335">
    <property type="entry name" value="Restrct_endonuc-II-like"/>
</dbReference>
<keyword evidence="1" id="KW-0540">Nuclease</keyword>
<reference evidence="8 9" key="1">
    <citation type="journal article" date="2015" name="Stand. Genomic Sci.">
        <title>Genomic Encyclopedia of Bacterial and Archaeal Type Strains, Phase III: the genomes of soil and plant-associated and newly described type strains.</title>
        <authorList>
            <person name="Whitman W.B."/>
            <person name="Woyke T."/>
            <person name="Klenk H.P."/>
            <person name="Zhou Y."/>
            <person name="Lilburn T.G."/>
            <person name="Beck B.J."/>
            <person name="De Vos P."/>
            <person name="Vandamme P."/>
            <person name="Eisen J.A."/>
            <person name="Garrity G."/>
            <person name="Hugenholtz P."/>
            <person name="Kyrpides N.C."/>
        </authorList>
    </citation>
    <scope>NUCLEOTIDE SEQUENCE [LARGE SCALE GENOMIC DNA]</scope>
    <source>
        <strain evidence="8 9">ASC-9842</strain>
    </source>
</reference>
<keyword evidence="2 8" id="KW-0255">Endonuclease</keyword>
<evidence type="ECO:0000256" key="4">
    <source>
        <dbReference type="ARBA" id="ARBA00022801"/>
    </source>
</evidence>
<evidence type="ECO:0000313" key="9">
    <source>
        <dbReference type="Proteomes" id="UP000291078"/>
    </source>
</evidence>
<dbReference type="NCBIfam" id="TIGR00632">
    <property type="entry name" value="vsr"/>
    <property type="match status" value="1"/>
</dbReference>
<dbReference type="GO" id="GO:0006298">
    <property type="term" value="P:mismatch repair"/>
    <property type="evidence" value="ECO:0007669"/>
    <property type="project" value="InterPro"/>
</dbReference>
<evidence type="ECO:0000256" key="2">
    <source>
        <dbReference type="ARBA" id="ARBA00022759"/>
    </source>
</evidence>
<dbReference type="EMBL" id="SGXM01000007">
    <property type="protein sequence ID" value="RZT32367.1"/>
    <property type="molecule type" value="Genomic_DNA"/>
</dbReference>
<keyword evidence="4" id="KW-0378">Hydrolase</keyword>
<accession>A0A4Q7RI69</accession>
<dbReference type="Proteomes" id="UP000291078">
    <property type="component" value="Unassembled WGS sequence"/>
</dbReference>